<sequence length="68" mass="7915">MATARKKMSYNEKEPKDLVAVLKEKEEKLLQTDIAVVQGKLKNVHEKRKILKEIARIKTALRSKEVRN</sequence>
<dbReference type="Gene3D" id="1.10.287.310">
    <property type="match status" value="1"/>
</dbReference>
<dbReference type="HAMAP" id="MF_00374">
    <property type="entry name" value="Ribosomal_uL29"/>
    <property type="match status" value="1"/>
</dbReference>
<dbReference type="AlphaFoldDB" id="A0A1G1WHE1"/>
<comment type="similarity">
    <text evidence="1 5">Belongs to the universal ribosomal protein uL29 family.</text>
</comment>
<comment type="caution">
    <text evidence="6">The sequence shown here is derived from an EMBL/GenBank/DDBJ whole genome shotgun (WGS) entry which is preliminary data.</text>
</comment>
<organism evidence="6 7">
    <name type="scientific">Candidatus Woykebacteria bacterium RBG_19FT_COMBO_43_10</name>
    <dbReference type="NCBI Taxonomy" id="1802598"/>
    <lineage>
        <taxon>Bacteria</taxon>
        <taxon>Candidatus Woykeibacteriota</taxon>
    </lineage>
</organism>
<reference evidence="6 7" key="1">
    <citation type="journal article" date="2016" name="Nat. Commun.">
        <title>Thousands of microbial genomes shed light on interconnected biogeochemical processes in an aquifer system.</title>
        <authorList>
            <person name="Anantharaman K."/>
            <person name="Brown C.T."/>
            <person name="Hug L.A."/>
            <person name="Sharon I."/>
            <person name="Castelle C.J."/>
            <person name="Probst A.J."/>
            <person name="Thomas B.C."/>
            <person name="Singh A."/>
            <person name="Wilkins M.J."/>
            <person name="Karaoz U."/>
            <person name="Brodie E.L."/>
            <person name="Williams K.H."/>
            <person name="Hubbard S.S."/>
            <person name="Banfield J.F."/>
        </authorList>
    </citation>
    <scope>NUCLEOTIDE SEQUENCE [LARGE SCALE GENOMIC DNA]</scope>
</reference>
<evidence type="ECO:0000313" key="7">
    <source>
        <dbReference type="Proteomes" id="UP000176645"/>
    </source>
</evidence>
<gene>
    <name evidence="5" type="primary">rpmC</name>
    <name evidence="6" type="ORF">A2Z42_03480</name>
</gene>
<name>A0A1G1WHE1_9BACT</name>
<dbReference type="GO" id="GO:0006412">
    <property type="term" value="P:translation"/>
    <property type="evidence" value="ECO:0007669"/>
    <property type="project" value="UniProtKB-UniRule"/>
</dbReference>
<dbReference type="GO" id="GO:1990904">
    <property type="term" value="C:ribonucleoprotein complex"/>
    <property type="evidence" value="ECO:0007669"/>
    <property type="project" value="UniProtKB-KW"/>
</dbReference>
<keyword evidence="2 5" id="KW-0689">Ribosomal protein</keyword>
<dbReference type="GO" id="GO:0005840">
    <property type="term" value="C:ribosome"/>
    <property type="evidence" value="ECO:0007669"/>
    <property type="project" value="UniProtKB-KW"/>
</dbReference>
<evidence type="ECO:0000256" key="5">
    <source>
        <dbReference type="HAMAP-Rule" id="MF_00374"/>
    </source>
</evidence>
<dbReference type="NCBIfam" id="TIGR00012">
    <property type="entry name" value="L29"/>
    <property type="match status" value="1"/>
</dbReference>
<evidence type="ECO:0000256" key="1">
    <source>
        <dbReference type="ARBA" id="ARBA00009254"/>
    </source>
</evidence>
<dbReference type="SUPFAM" id="SSF46561">
    <property type="entry name" value="Ribosomal protein L29 (L29p)"/>
    <property type="match status" value="1"/>
</dbReference>
<evidence type="ECO:0000256" key="2">
    <source>
        <dbReference type="ARBA" id="ARBA00022980"/>
    </source>
</evidence>
<keyword evidence="3 5" id="KW-0687">Ribonucleoprotein</keyword>
<proteinExistence type="inferred from homology"/>
<dbReference type="InterPro" id="IPR036049">
    <property type="entry name" value="Ribosomal_uL29_sf"/>
</dbReference>
<evidence type="ECO:0000313" key="6">
    <source>
        <dbReference type="EMBL" id="OGY27122.1"/>
    </source>
</evidence>
<protein>
    <recommendedName>
        <fullName evidence="4 5">Large ribosomal subunit protein uL29</fullName>
    </recommendedName>
</protein>
<evidence type="ECO:0000256" key="4">
    <source>
        <dbReference type="ARBA" id="ARBA00035204"/>
    </source>
</evidence>
<accession>A0A1G1WHE1</accession>
<evidence type="ECO:0000256" key="3">
    <source>
        <dbReference type="ARBA" id="ARBA00023274"/>
    </source>
</evidence>
<dbReference type="EMBL" id="MHCU01000048">
    <property type="protein sequence ID" value="OGY27122.1"/>
    <property type="molecule type" value="Genomic_DNA"/>
</dbReference>
<dbReference type="Pfam" id="PF00831">
    <property type="entry name" value="Ribosomal_L29"/>
    <property type="match status" value="1"/>
</dbReference>
<dbReference type="InterPro" id="IPR001854">
    <property type="entry name" value="Ribosomal_uL29"/>
</dbReference>
<dbReference type="GO" id="GO:0003735">
    <property type="term" value="F:structural constituent of ribosome"/>
    <property type="evidence" value="ECO:0007669"/>
    <property type="project" value="InterPro"/>
</dbReference>
<dbReference type="Proteomes" id="UP000176645">
    <property type="component" value="Unassembled WGS sequence"/>
</dbReference>